<keyword evidence="3" id="KW-0805">Transcription regulation</keyword>
<keyword evidence="5" id="KW-0804">Transcription</keyword>
<dbReference type="PANTHER" id="PTHR48111">
    <property type="entry name" value="REGULATOR OF RPOS"/>
    <property type="match status" value="1"/>
</dbReference>
<gene>
    <name evidence="10" type="ORF">B0W44_07815</name>
</gene>
<evidence type="ECO:0000256" key="5">
    <source>
        <dbReference type="ARBA" id="ARBA00023163"/>
    </source>
</evidence>
<dbReference type="EMBL" id="CP019699">
    <property type="protein sequence ID" value="AQS55712.1"/>
    <property type="molecule type" value="Genomic_DNA"/>
</dbReference>
<sequence length="225" mass="25730">MRKILIVDDEERMRNLISLYLSPAGFDCVPVSSGAEALEYLSKKSCELVILDVMMPDLDGWETCRKIREFSDVPIIMLTARTDKTDVVKGLSTGADDYITKPFDSGELLARIEAVFRRTKMNEDTTLNFNGLSWNPDSYSLSYTDKPIQVTPKEFSLIGLLLKYPNRVFTREQLLTIIWGLEAGTEDRTIDSHIRNIRDKLRNAGFPIDDHLITVWGVGYKWENE</sequence>
<protein>
    <submittedName>
        <fullName evidence="10">DNA-binding response regulator</fullName>
    </submittedName>
</protein>
<dbReference type="SMART" id="SM00862">
    <property type="entry name" value="Trans_reg_C"/>
    <property type="match status" value="1"/>
</dbReference>
<proteinExistence type="predicted"/>
<dbReference type="Proteomes" id="UP000188603">
    <property type="component" value="Chromosome"/>
</dbReference>
<dbReference type="GO" id="GO:0000156">
    <property type="term" value="F:phosphorelay response regulator activity"/>
    <property type="evidence" value="ECO:0007669"/>
    <property type="project" value="TreeGrafter"/>
</dbReference>
<name>A0A1U9K6Q8_9BACL</name>
<dbReference type="Pfam" id="PF00486">
    <property type="entry name" value="Trans_reg_C"/>
    <property type="match status" value="1"/>
</dbReference>
<dbReference type="PANTHER" id="PTHR48111:SF73">
    <property type="entry name" value="ALKALINE PHOSPHATASE SYNTHESIS TRANSCRIPTIONAL REGULATORY PROTEIN PHOP"/>
    <property type="match status" value="1"/>
</dbReference>
<dbReference type="FunFam" id="3.40.50.2300:FF:000001">
    <property type="entry name" value="DNA-binding response regulator PhoB"/>
    <property type="match status" value="1"/>
</dbReference>
<dbReference type="InterPro" id="IPR039420">
    <property type="entry name" value="WalR-like"/>
</dbReference>
<dbReference type="InterPro" id="IPR001789">
    <property type="entry name" value="Sig_transdc_resp-reg_receiver"/>
</dbReference>
<dbReference type="CDD" id="cd00383">
    <property type="entry name" value="trans_reg_C"/>
    <property type="match status" value="1"/>
</dbReference>
<evidence type="ECO:0000256" key="6">
    <source>
        <dbReference type="PROSITE-ProRule" id="PRU00169"/>
    </source>
</evidence>
<evidence type="ECO:0000256" key="7">
    <source>
        <dbReference type="PROSITE-ProRule" id="PRU01091"/>
    </source>
</evidence>
<dbReference type="InterPro" id="IPR001867">
    <property type="entry name" value="OmpR/PhoB-type_DNA-bd"/>
</dbReference>
<keyword evidence="2" id="KW-0902">Two-component regulatory system</keyword>
<dbReference type="PROSITE" id="PS51755">
    <property type="entry name" value="OMPR_PHOB"/>
    <property type="match status" value="1"/>
</dbReference>
<keyword evidence="1 6" id="KW-0597">Phosphoprotein</keyword>
<dbReference type="SMART" id="SM00448">
    <property type="entry name" value="REC"/>
    <property type="match status" value="1"/>
</dbReference>
<dbReference type="GO" id="GO:0032993">
    <property type="term" value="C:protein-DNA complex"/>
    <property type="evidence" value="ECO:0007669"/>
    <property type="project" value="TreeGrafter"/>
</dbReference>
<dbReference type="Gene3D" id="1.10.10.10">
    <property type="entry name" value="Winged helix-like DNA-binding domain superfamily/Winged helix DNA-binding domain"/>
    <property type="match status" value="1"/>
</dbReference>
<keyword evidence="4 7" id="KW-0238">DNA-binding</keyword>
<keyword evidence="11" id="KW-1185">Reference proteome</keyword>
<dbReference type="AlphaFoldDB" id="A0A1U9K6Q8"/>
<organism evidence="10 11">
    <name type="scientific">Novibacillus thermophilus</name>
    <dbReference type="NCBI Taxonomy" id="1471761"/>
    <lineage>
        <taxon>Bacteria</taxon>
        <taxon>Bacillati</taxon>
        <taxon>Bacillota</taxon>
        <taxon>Bacilli</taxon>
        <taxon>Bacillales</taxon>
        <taxon>Thermoactinomycetaceae</taxon>
        <taxon>Novibacillus</taxon>
    </lineage>
</organism>
<evidence type="ECO:0000313" key="10">
    <source>
        <dbReference type="EMBL" id="AQS55712.1"/>
    </source>
</evidence>
<evidence type="ECO:0000259" key="9">
    <source>
        <dbReference type="PROSITE" id="PS51755"/>
    </source>
</evidence>
<dbReference type="Gene3D" id="6.10.250.690">
    <property type="match status" value="1"/>
</dbReference>
<dbReference type="GO" id="GO:0005829">
    <property type="term" value="C:cytosol"/>
    <property type="evidence" value="ECO:0007669"/>
    <property type="project" value="TreeGrafter"/>
</dbReference>
<dbReference type="GO" id="GO:0006355">
    <property type="term" value="P:regulation of DNA-templated transcription"/>
    <property type="evidence" value="ECO:0007669"/>
    <property type="project" value="InterPro"/>
</dbReference>
<dbReference type="Pfam" id="PF00072">
    <property type="entry name" value="Response_reg"/>
    <property type="match status" value="1"/>
</dbReference>
<evidence type="ECO:0000256" key="4">
    <source>
        <dbReference type="ARBA" id="ARBA00023125"/>
    </source>
</evidence>
<evidence type="ECO:0000256" key="2">
    <source>
        <dbReference type="ARBA" id="ARBA00023012"/>
    </source>
</evidence>
<dbReference type="GO" id="GO:0000976">
    <property type="term" value="F:transcription cis-regulatory region binding"/>
    <property type="evidence" value="ECO:0007669"/>
    <property type="project" value="TreeGrafter"/>
</dbReference>
<accession>A0A1U9K6Q8</accession>
<evidence type="ECO:0000313" key="11">
    <source>
        <dbReference type="Proteomes" id="UP000188603"/>
    </source>
</evidence>
<feature type="domain" description="OmpR/PhoB-type" evidence="9">
    <location>
        <begin position="124"/>
        <end position="224"/>
    </location>
</feature>
<dbReference type="CDD" id="cd17574">
    <property type="entry name" value="REC_OmpR"/>
    <property type="match status" value="1"/>
</dbReference>
<dbReference type="InterPro" id="IPR011006">
    <property type="entry name" value="CheY-like_superfamily"/>
</dbReference>
<dbReference type="KEGG" id="ntr:B0W44_07815"/>
<dbReference type="Gene3D" id="3.40.50.2300">
    <property type="match status" value="1"/>
</dbReference>
<dbReference type="STRING" id="1471761.B0W44_07815"/>
<dbReference type="RefSeq" id="WP_077719576.1">
    <property type="nucleotide sequence ID" value="NZ_CP019699.1"/>
</dbReference>
<dbReference type="SUPFAM" id="SSF52172">
    <property type="entry name" value="CheY-like"/>
    <property type="match status" value="1"/>
</dbReference>
<reference evidence="10 11" key="1">
    <citation type="journal article" date="2015" name="Int. J. Syst. Evol. Microbiol.">
        <title>Novibacillus thermophilus gen. nov., sp. nov., a Gram-staining-negative and moderately thermophilic member of the family Thermoactinomycetaceae.</title>
        <authorList>
            <person name="Yang G."/>
            <person name="Chen J."/>
            <person name="Zhou S."/>
        </authorList>
    </citation>
    <scope>NUCLEOTIDE SEQUENCE [LARGE SCALE GENOMIC DNA]</scope>
    <source>
        <strain evidence="10 11">SG-1</strain>
    </source>
</reference>
<evidence type="ECO:0000256" key="3">
    <source>
        <dbReference type="ARBA" id="ARBA00023015"/>
    </source>
</evidence>
<dbReference type="OrthoDB" id="9790442at2"/>
<dbReference type="InterPro" id="IPR036388">
    <property type="entry name" value="WH-like_DNA-bd_sf"/>
</dbReference>
<evidence type="ECO:0000256" key="1">
    <source>
        <dbReference type="ARBA" id="ARBA00022553"/>
    </source>
</evidence>
<feature type="DNA-binding region" description="OmpR/PhoB-type" evidence="7">
    <location>
        <begin position="124"/>
        <end position="224"/>
    </location>
</feature>
<evidence type="ECO:0000259" key="8">
    <source>
        <dbReference type="PROSITE" id="PS50110"/>
    </source>
</evidence>
<feature type="modified residue" description="4-aspartylphosphate" evidence="6">
    <location>
        <position position="52"/>
    </location>
</feature>
<dbReference type="PROSITE" id="PS50110">
    <property type="entry name" value="RESPONSE_REGULATORY"/>
    <property type="match status" value="1"/>
</dbReference>
<feature type="domain" description="Response regulatory" evidence="8">
    <location>
        <begin position="3"/>
        <end position="116"/>
    </location>
</feature>